<feature type="domain" description="Gnk2-homologous" evidence="7">
    <location>
        <begin position="30"/>
        <end position="139"/>
    </location>
</feature>
<dbReference type="InterPro" id="IPR050581">
    <property type="entry name" value="CRR_secretory_protein"/>
</dbReference>
<keyword evidence="2" id="KW-0964">Secreted</keyword>
<dbReference type="Gene3D" id="3.30.430.20">
    <property type="entry name" value="Gnk2 domain, C-X8-C-X2-C motif"/>
    <property type="match status" value="2"/>
</dbReference>
<comment type="similarity">
    <text evidence="5">Belongs to the cysteine-rich repeat secretory protein family.</text>
</comment>
<dbReference type="PANTHER" id="PTHR32411">
    <property type="entry name" value="CYSTEINE-RICH REPEAT SECRETORY PROTEIN 38-RELATED"/>
    <property type="match status" value="1"/>
</dbReference>
<evidence type="ECO:0000259" key="7">
    <source>
        <dbReference type="PROSITE" id="PS51473"/>
    </source>
</evidence>
<feature type="signal peptide" evidence="6">
    <location>
        <begin position="1"/>
        <end position="26"/>
    </location>
</feature>
<evidence type="ECO:0000256" key="5">
    <source>
        <dbReference type="ARBA" id="ARBA00038515"/>
    </source>
</evidence>
<dbReference type="PROSITE" id="PS51473">
    <property type="entry name" value="GNK2"/>
    <property type="match status" value="2"/>
</dbReference>
<evidence type="ECO:0000313" key="9">
    <source>
        <dbReference type="Proteomes" id="UP001632038"/>
    </source>
</evidence>
<keyword evidence="3 6" id="KW-0732">Signal</keyword>
<feature type="chain" id="PRO_5044891839" description="Gnk2-homologous domain-containing protein" evidence="6">
    <location>
        <begin position="27"/>
        <end position="254"/>
    </location>
</feature>
<evidence type="ECO:0000256" key="4">
    <source>
        <dbReference type="ARBA" id="ARBA00022737"/>
    </source>
</evidence>
<dbReference type="Proteomes" id="UP001632038">
    <property type="component" value="Unassembled WGS sequence"/>
</dbReference>
<feature type="domain" description="Gnk2-homologous" evidence="7">
    <location>
        <begin position="145"/>
        <end position="251"/>
    </location>
</feature>
<proteinExistence type="inferred from homology"/>
<gene>
    <name evidence="8" type="ORF">CASFOL_000924</name>
</gene>
<keyword evidence="4" id="KW-0677">Repeat</keyword>
<evidence type="ECO:0000256" key="6">
    <source>
        <dbReference type="SAM" id="SignalP"/>
    </source>
</evidence>
<accession>A0ABD3EL45</accession>
<dbReference type="InterPro" id="IPR038408">
    <property type="entry name" value="GNK2_sf"/>
</dbReference>
<dbReference type="Pfam" id="PF01657">
    <property type="entry name" value="Stress-antifung"/>
    <property type="match status" value="2"/>
</dbReference>
<sequence>MSYNNCILILIITTVFLVNNIPIAFSIENDTELHYTCGTSCEQPFNDIYRESRALVMIDLIYNIQSYQGFRSASHAFPTNISGSEMAYGLALCRADVAPDDCKKCVITLINTTRHHCPESRSGIIWRQLCFVKYSDVDFLGIIDTLNMFSFWRPSSSAMFPDFTDAATNLTGSLTETAVASPMFYAHDQFQVMDTGYGPFTLYGVAQCTRDISTDDCKSCLDSAVTQLATGSSGAGVFYGSCNLRYEIFNFSTS</sequence>
<evidence type="ECO:0000256" key="3">
    <source>
        <dbReference type="ARBA" id="ARBA00022729"/>
    </source>
</evidence>
<dbReference type="InterPro" id="IPR002902">
    <property type="entry name" value="GNK2"/>
</dbReference>
<comment type="subcellular location">
    <subcellularLocation>
        <location evidence="1">Secreted</location>
    </subcellularLocation>
</comment>
<evidence type="ECO:0000313" key="8">
    <source>
        <dbReference type="EMBL" id="KAL3655138.1"/>
    </source>
</evidence>
<dbReference type="AlphaFoldDB" id="A0ABD3EL45"/>
<protein>
    <recommendedName>
        <fullName evidence="7">Gnk2-homologous domain-containing protein</fullName>
    </recommendedName>
</protein>
<evidence type="ECO:0000256" key="2">
    <source>
        <dbReference type="ARBA" id="ARBA00022525"/>
    </source>
</evidence>
<organism evidence="8 9">
    <name type="scientific">Castilleja foliolosa</name>
    <dbReference type="NCBI Taxonomy" id="1961234"/>
    <lineage>
        <taxon>Eukaryota</taxon>
        <taxon>Viridiplantae</taxon>
        <taxon>Streptophyta</taxon>
        <taxon>Embryophyta</taxon>
        <taxon>Tracheophyta</taxon>
        <taxon>Spermatophyta</taxon>
        <taxon>Magnoliopsida</taxon>
        <taxon>eudicotyledons</taxon>
        <taxon>Gunneridae</taxon>
        <taxon>Pentapetalae</taxon>
        <taxon>asterids</taxon>
        <taxon>lamiids</taxon>
        <taxon>Lamiales</taxon>
        <taxon>Orobanchaceae</taxon>
        <taxon>Pedicularideae</taxon>
        <taxon>Castillejinae</taxon>
        <taxon>Castilleja</taxon>
    </lineage>
</organism>
<dbReference type="EMBL" id="JAVIJP010000002">
    <property type="protein sequence ID" value="KAL3655138.1"/>
    <property type="molecule type" value="Genomic_DNA"/>
</dbReference>
<dbReference type="CDD" id="cd23509">
    <property type="entry name" value="Gnk2-like"/>
    <property type="match status" value="2"/>
</dbReference>
<name>A0ABD3EL45_9LAMI</name>
<keyword evidence="9" id="KW-1185">Reference proteome</keyword>
<comment type="caution">
    <text evidence="8">The sequence shown here is derived from an EMBL/GenBank/DDBJ whole genome shotgun (WGS) entry which is preliminary data.</text>
</comment>
<dbReference type="GO" id="GO:0005576">
    <property type="term" value="C:extracellular region"/>
    <property type="evidence" value="ECO:0007669"/>
    <property type="project" value="UniProtKB-SubCell"/>
</dbReference>
<dbReference type="PANTHER" id="PTHR32411:SF43">
    <property type="entry name" value="CYSTEINE-RICH REPEAT SECRETORY PROTEIN 38"/>
    <property type="match status" value="1"/>
</dbReference>
<reference evidence="9" key="1">
    <citation type="journal article" date="2024" name="IScience">
        <title>Strigolactones Initiate the Formation of Haustorium-like Structures in Castilleja.</title>
        <authorList>
            <person name="Buerger M."/>
            <person name="Peterson D."/>
            <person name="Chory J."/>
        </authorList>
    </citation>
    <scope>NUCLEOTIDE SEQUENCE [LARGE SCALE GENOMIC DNA]</scope>
</reference>
<evidence type="ECO:0000256" key="1">
    <source>
        <dbReference type="ARBA" id="ARBA00004613"/>
    </source>
</evidence>